<feature type="coiled-coil region" evidence="1">
    <location>
        <begin position="427"/>
        <end position="486"/>
    </location>
</feature>
<feature type="compositionally biased region" description="Basic and acidic residues" evidence="2">
    <location>
        <begin position="182"/>
        <end position="196"/>
    </location>
</feature>
<protein>
    <recommendedName>
        <fullName evidence="4">DUF1204 domain-containing protein</fullName>
    </recommendedName>
</protein>
<feature type="compositionally biased region" description="Acidic residues" evidence="2">
    <location>
        <begin position="702"/>
        <end position="711"/>
    </location>
</feature>
<feature type="compositionally biased region" description="Polar residues" evidence="2">
    <location>
        <begin position="18"/>
        <end position="30"/>
    </location>
</feature>
<feature type="region of interest" description="Disordered" evidence="2">
    <location>
        <begin position="171"/>
        <end position="371"/>
    </location>
</feature>
<feature type="compositionally biased region" description="Low complexity" evidence="2">
    <location>
        <begin position="236"/>
        <end position="247"/>
    </location>
</feature>
<evidence type="ECO:0008006" key="4">
    <source>
        <dbReference type="Google" id="ProtNLM"/>
    </source>
</evidence>
<feature type="compositionally biased region" description="Basic residues" evidence="2">
    <location>
        <begin position="248"/>
        <end position="260"/>
    </location>
</feature>
<reference evidence="3" key="1">
    <citation type="submission" date="2019-12" db="EMBL/GenBank/DDBJ databases">
        <title>Genome sequencing and annotation of Brassica cretica.</title>
        <authorList>
            <person name="Studholme D.J."/>
            <person name="Sarris P.F."/>
        </authorList>
    </citation>
    <scope>NUCLEOTIDE SEQUENCE</scope>
    <source>
        <strain evidence="3">PFS-102/07</strain>
        <tissue evidence="3">Leaf</tissue>
    </source>
</reference>
<feature type="compositionally biased region" description="Basic and acidic residues" evidence="2">
    <location>
        <begin position="269"/>
        <end position="281"/>
    </location>
</feature>
<sequence length="782" mass="86982">MPPRSRLSREEKGKDIATSPSPTRDVTANGSPLDEFDLIHRDALRDTENMSLSQRLLVADAHRQIREGADHVEVGSSDVSGSENFFESAQAIATHSHLRWPDLSREWIRRQHARIARVDWESRLPCVLDPRKSRLSLFTRKQQKLLNKTREMEGVPDLSALLKGKLQLLSKKTTSDVVPESTHSEEAEASKGRDSTIADEDIGAEPSTLSRKKKKKSKKAKKTVTDEAPGADVPLGEAASLGEASKGSKAKKKKEGKKRPREGTTSPVDHNDMPREGREATPEDLVEAGPIEAVLEDRPKKKTKKRSVGVVPRPIADGTTPVDSAGRKSLSPETPLEKRRKVAASEGGSRSESAESKRSAPDSATRRGARSEGDLYFKDEYVDAAFTRARSDRSMNFLVEKYDSTLKQTMIQLGSSEKLAQARLKAIERLEGKLKSYRVAKKELAREKARLEQAAATLEKEKAELLEERDTAVEKLIKERQRLKDSRSLEFTRERVMVQAAMTDKVSRCFGRVRDYFTRLDAFGKEKNLYGQASGTRKCLEMIKDSGTEIPQEVIYVFAEQEQLHEATATKLHVDPLSDNDLTLSPLVLPSRFVEDRFRAPFYPYGWNADLIEPEMASQLITSREITEEPSEEPMVDITPAPTKHAEVSGKDTLEECPEKDNLDESPEKDNPETDGILVREEGTENVGTEDPVLVSDTSSEEREDEEEEGDRAEKMSSPKLNEEETNSEIKKRSVSRVPSSNADLLVPISAQVEGPIAPLTEDPVDPTAPSVLNGDDQDSAT</sequence>
<comment type="caution">
    <text evidence="3">The sequence shown here is derived from an EMBL/GenBank/DDBJ whole genome shotgun (WGS) entry which is preliminary data.</text>
</comment>
<keyword evidence="1" id="KW-0175">Coiled coil</keyword>
<feature type="compositionally biased region" description="Basic and acidic residues" evidence="2">
    <location>
        <begin position="644"/>
        <end position="683"/>
    </location>
</feature>
<evidence type="ECO:0000313" key="3">
    <source>
        <dbReference type="EMBL" id="KAF2591602.1"/>
    </source>
</evidence>
<evidence type="ECO:0000256" key="1">
    <source>
        <dbReference type="SAM" id="Coils"/>
    </source>
</evidence>
<organism evidence="3">
    <name type="scientific">Brassica cretica</name>
    <name type="common">Mustard</name>
    <dbReference type="NCBI Taxonomy" id="69181"/>
    <lineage>
        <taxon>Eukaryota</taxon>
        <taxon>Viridiplantae</taxon>
        <taxon>Streptophyta</taxon>
        <taxon>Embryophyta</taxon>
        <taxon>Tracheophyta</taxon>
        <taxon>Spermatophyta</taxon>
        <taxon>Magnoliopsida</taxon>
        <taxon>eudicotyledons</taxon>
        <taxon>Gunneridae</taxon>
        <taxon>Pentapetalae</taxon>
        <taxon>rosids</taxon>
        <taxon>malvids</taxon>
        <taxon>Brassicales</taxon>
        <taxon>Brassicaceae</taxon>
        <taxon>Brassiceae</taxon>
        <taxon>Brassica</taxon>
    </lineage>
</organism>
<feature type="compositionally biased region" description="Basic and acidic residues" evidence="2">
    <location>
        <begin position="712"/>
        <end position="732"/>
    </location>
</feature>
<evidence type="ECO:0000256" key="2">
    <source>
        <dbReference type="SAM" id="MobiDB-lite"/>
    </source>
</evidence>
<name>A0A8S9KC34_BRACR</name>
<feature type="compositionally biased region" description="Basic residues" evidence="2">
    <location>
        <begin position="210"/>
        <end position="222"/>
    </location>
</feature>
<feature type="region of interest" description="Disordered" evidence="2">
    <location>
        <begin position="625"/>
        <end position="782"/>
    </location>
</feature>
<accession>A0A8S9KC34</accession>
<dbReference type="AlphaFoldDB" id="A0A8S9KC34"/>
<dbReference type="EMBL" id="QGKY02000190">
    <property type="protein sequence ID" value="KAF2591602.1"/>
    <property type="molecule type" value="Genomic_DNA"/>
</dbReference>
<feature type="region of interest" description="Disordered" evidence="2">
    <location>
        <begin position="1"/>
        <end position="32"/>
    </location>
</feature>
<proteinExistence type="predicted"/>
<gene>
    <name evidence="3" type="ORF">F2Q70_00039535</name>
</gene>